<dbReference type="CDD" id="cd00051">
    <property type="entry name" value="EFh"/>
    <property type="match status" value="1"/>
</dbReference>
<evidence type="ECO:0000256" key="1">
    <source>
        <dbReference type="ARBA" id="ARBA00004127"/>
    </source>
</evidence>
<feature type="transmembrane region" description="Helical" evidence="9">
    <location>
        <begin position="814"/>
        <end position="838"/>
    </location>
</feature>
<dbReference type="InterPro" id="IPR004713">
    <property type="entry name" value="CaH_exchang"/>
</dbReference>
<evidence type="ECO:0000256" key="4">
    <source>
        <dbReference type="ARBA" id="ARBA00022692"/>
    </source>
</evidence>
<keyword evidence="4 9" id="KW-0812">Transmembrane</keyword>
<feature type="transmembrane region" description="Helical" evidence="9">
    <location>
        <begin position="1220"/>
        <end position="1241"/>
    </location>
</feature>
<reference evidence="12" key="1">
    <citation type="submission" date="2021-01" db="EMBL/GenBank/DDBJ databases">
        <title>Adiantum capillus-veneris genome.</title>
        <authorList>
            <person name="Fang Y."/>
            <person name="Liao Q."/>
        </authorList>
    </citation>
    <scope>NUCLEOTIDE SEQUENCE</scope>
    <source>
        <strain evidence="12">H3</strain>
        <tissue evidence="12">Leaf</tissue>
    </source>
</reference>
<feature type="domain" description="Reverse transcriptase" evidence="11">
    <location>
        <begin position="453"/>
        <end position="715"/>
    </location>
</feature>
<feature type="domain" description="EF-hand" evidence="10">
    <location>
        <begin position="1041"/>
        <end position="1076"/>
    </location>
</feature>
<evidence type="ECO:0000256" key="9">
    <source>
        <dbReference type="SAM" id="Phobius"/>
    </source>
</evidence>
<dbReference type="InterPro" id="IPR018247">
    <property type="entry name" value="EF_Hand_1_Ca_BS"/>
</dbReference>
<feature type="transmembrane region" description="Helical" evidence="9">
    <location>
        <begin position="1123"/>
        <end position="1141"/>
    </location>
</feature>
<evidence type="ECO:0000259" key="11">
    <source>
        <dbReference type="PROSITE" id="PS50878"/>
    </source>
</evidence>
<dbReference type="GO" id="GO:0015369">
    <property type="term" value="F:calcium:proton antiporter activity"/>
    <property type="evidence" value="ECO:0007669"/>
    <property type="project" value="TreeGrafter"/>
</dbReference>
<feature type="transmembrane region" description="Helical" evidence="9">
    <location>
        <begin position="911"/>
        <end position="931"/>
    </location>
</feature>
<keyword evidence="8 9" id="KW-0472">Membrane</keyword>
<feature type="transmembrane region" description="Helical" evidence="9">
    <location>
        <begin position="1191"/>
        <end position="1214"/>
    </location>
</feature>
<dbReference type="GO" id="GO:0005509">
    <property type="term" value="F:calcium ion binding"/>
    <property type="evidence" value="ECO:0007669"/>
    <property type="project" value="InterPro"/>
</dbReference>
<organism evidence="12 13">
    <name type="scientific">Adiantum capillus-veneris</name>
    <name type="common">Maidenhair fern</name>
    <dbReference type="NCBI Taxonomy" id="13818"/>
    <lineage>
        <taxon>Eukaryota</taxon>
        <taxon>Viridiplantae</taxon>
        <taxon>Streptophyta</taxon>
        <taxon>Embryophyta</taxon>
        <taxon>Tracheophyta</taxon>
        <taxon>Polypodiopsida</taxon>
        <taxon>Polypodiidae</taxon>
        <taxon>Polypodiales</taxon>
        <taxon>Pteridineae</taxon>
        <taxon>Pteridaceae</taxon>
        <taxon>Vittarioideae</taxon>
        <taxon>Adiantum</taxon>
    </lineage>
</organism>
<dbReference type="InterPro" id="IPR004837">
    <property type="entry name" value="NaCa_Exmemb"/>
</dbReference>
<evidence type="ECO:0000313" key="12">
    <source>
        <dbReference type="EMBL" id="KAI5065330.1"/>
    </source>
</evidence>
<dbReference type="AlphaFoldDB" id="A0A9D4UCF3"/>
<proteinExistence type="predicted"/>
<accession>A0A9D4UCF3</accession>
<keyword evidence="13" id="KW-1185">Reference proteome</keyword>
<sequence length="1275" mass="142857">MYTTAAAAGDYSGAIPTPDNPGHCCAGTAKLGERGMASLVAIELRPFEFNFSSPNQIFIQFFPKGLGAWIHGNVYIPQRQLGEARTVALKTLARTLGPISNKNLSVIVGGDFNMKMGVLNKWLLRGGRGFESLKVRGSNLTYHSRWGKGKSDIDHFIVNESAARQLLNNTPKLLCRPYPNWMHVRWNTLLHLDDNRWNTWLHLEHEYGRATQECYDKFVSVATSIAKEAGALSTKPTPRLRAGCRLEPRARRLINARRKAWNKVRNKVANTRAGRQAVREYKAIALHAKAAVRDSNQRSFERFVEKWNELLREGQMKKFFAHLKKIVGKGQGTIANQPLNANGELVMEPERQSQVWEGHYSKVFADTDGTSKDPLAWYDKHVRIWPGMPEVCDLLNWYELREACRRLKRHKATGGDGLPPEFFKLLLKDKGLRSDPRKPRSEMGKAYLHMIEGIYDTGDIPAGASGAVIVSIPKKGDLTNTDNYRGITLISVAIKVLTMVMIRRITKILEKRYFFNPGQADFRTNEECIGQVACLKEIVKLRHKDEKPTYAAYIDFKKAYDTISHEALFLKLPVASLRGRALRFFQAPLYRSTSVKVQHMEQLSDSIPVQWGVRQGCSRSPCLFNIYINDILDADGETWGLGVPNLLKRIKGLLFADDVVLLADSPESLQTSLDKVSEWAKTWGMTFGIDKCMVTVFHGDLQDLSMRIFILGGEMVAVGETYKSSLTYERPLMGGTYLLHKSHDHVTLATPHQVIRAPSPVSSSTICIPTYGVLPCTRSIIGGIFLLAIYGYIIFTAARFLVQGSELLLLVLDTNIVGGLLLPIFGVLPDAVLVLVTGLGGSKAEAQEEVLVGIGLIAGSNVMLLTLLWGLCLIIGRCDLQKDVNGKVHAIDKQLHKKFSLFGTGAELDKWTRISAGIMCISIIPYLVAQIPHIFHASPTNHIGVLIACILSIGGLLIYCIYQVMVPSFKKRKKLKALQNLITFNVIKFSQREGNIVGHRGEVNEHILKRVFDLLDVDNDGSLTRDEVRVMLAVASFKERINEHVVDHFMHRLDTNNSNTISWQEFLKGMIEWCKNVKPTHLRSLSTLELFKMEEDVEIIEDLVERELEFSPLTKTQVIKKSIILLLLGVVLIGVFAEPMVDAVTDFSRASHIPSFFVSFVFLPIASNASEGIASIIFASRKQQVNMWLTYSQIYGAVTMNNTMSLGTLLAIIYVRRLEWNFSSEVLIICLITLIVGVLALTQRVLRVWISGLALLLYPLAIALVSIFDYVVGWK</sequence>
<dbReference type="InterPro" id="IPR044880">
    <property type="entry name" value="NCX_ion-bd_dom_sf"/>
</dbReference>
<dbReference type="InterPro" id="IPR036691">
    <property type="entry name" value="Endo/exonu/phosph_ase_sf"/>
</dbReference>
<dbReference type="PROSITE" id="PS50878">
    <property type="entry name" value="RT_POL"/>
    <property type="match status" value="1"/>
</dbReference>
<dbReference type="PROSITE" id="PS00018">
    <property type="entry name" value="EF_HAND_1"/>
    <property type="match status" value="2"/>
</dbReference>
<dbReference type="InterPro" id="IPR002048">
    <property type="entry name" value="EF_hand_dom"/>
</dbReference>
<evidence type="ECO:0000256" key="5">
    <source>
        <dbReference type="ARBA" id="ARBA00022837"/>
    </source>
</evidence>
<dbReference type="Gene3D" id="3.60.10.10">
    <property type="entry name" value="Endonuclease/exonuclease/phosphatase"/>
    <property type="match status" value="1"/>
</dbReference>
<dbReference type="SUPFAM" id="SSF47473">
    <property type="entry name" value="EF-hand"/>
    <property type="match status" value="1"/>
</dbReference>
<evidence type="ECO:0000256" key="3">
    <source>
        <dbReference type="ARBA" id="ARBA00022449"/>
    </source>
</evidence>
<dbReference type="Proteomes" id="UP000886520">
    <property type="component" value="Chromosome 19"/>
</dbReference>
<dbReference type="SUPFAM" id="SSF56672">
    <property type="entry name" value="DNA/RNA polymerases"/>
    <property type="match status" value="1"/>
</dbReference>
<feature type="domain" description="EF-hand" evidence="10">
    <location>
        <begin position="1003"/>
        <end position="1038"/>
    </location>
</feature>
<dbReference type="SUPFAM" id="SSF56219">
    <property type="entry name" value="DNase I-like"/>
    <property type="match status" value="1"/>
</dbReference>
<feature type="transmembrane region" description="Helical" evidence="9">
    <location>
        <begin position="943"/>
        <end position="966"/>
    </location>
</feature>
<dbReference type="OrthoDB" id="26525at2759"/>
<evidence type="ECO:0000256" key="8">
    <source>
        <dbReference type="ARBA" id="ARBA00023136"/>
    </source>
</evidence>
<dbReference type="SMART" id="SM00054">
    <property type="entry name" value="EFh"/>
    <property type="match status" value="2"/>
</dbReference>
<evidence type="ECO:0000256" key="6">
    <source>
        <dbReference type="ARBA" id="ARBA00022989"/>
    </source>
</evidence>
<dbReference type="PANTHER" id="PTHR31503">
    <property type="entry name" value="VACUOLAR CALCIUM ION TRANSPORTER"/>
    <property type="match status" value="1"/>
</dbReference>
<name>A0A9D4UCF3_ADICA</name>
<dbReference type="PANTHER" id="PTHR31503:SF36">
    <property type="entry name" value="SODIUM_CALCIUM EXCHANGER MEMBRANE REGION DOMAIN-CONTAINING PROTEIN"/>
    <property type="match status" value="1"/>
</dbReference>
<evidence type="ECO:0000256" key="2">
    <source>
        <dbReference type="ARBA" id="ARBA00022448"/>
    </source>
</evidence>
<comment type="subcellular location">
    <subcellularLocation>
        <location evidence="1">Endomembrane system</location>
        <topology evidence="1">Multi-pass membrane protein</topology>
    </subcellularLocation>
</comment>
<evidence type="ECO:0000313" key="13">
    <source>
        <dbReference type="Proteomes" id="UP000886520"/>
    </source>
</evidence>
<dbReference type="InterPro" id="IPR011992">
    <property type="entry name" value="EF-hand-dom_pair"/>
</dbReference>
<feature type="transmembrane region" description="Helical" evidence="9">
    <location>
        <begin position="780"/>
        <end position="802"/>
    </location>
</feature>
<keyword evidence="5" id="KW-0106">Calcium</keyword>
<dbReference type="Gene3D" id="1.10.238.10">
    <property type="entry name" value="EF-hand"/>
    <property type="match status" value="1"/>
</dbReference>
<evidence type="ECO:0000259" key="10">
    <source>
        <dbReference type="PROSITE" id="PS50222"/>
    </source>
</evidence>
<dbReference type="GO" id="GO:0012505">
    <property type="term" value="C:endomembrane system"/>
    <property type="evidence" value="ECO:0007669"/>
    <property type="project" value="UniProtKB-SubCell"/>
</dbReference>
<dbReference type="Gene3D" id="1.20.1420.30">
    <property type="entry name" value="NCX, central ion-binding region"/>
    <property type="match status" value="2"/>
</dbReference>
<dbReference type="InterPro" id="IPR000477">
    <property type="entry name" value="RT_dom"/>
</dbReference>
<dbReference type="PROSITE" id="PS50222">
    <property type="entry name" value="EF_HAND_2"/>
    <property type="match status" value="2"/>
</dbReference>
<protein>
    <submittedName>
        <fullName evidence="12">Uncharacterized protein</fullName>
    </submittedName>
</protein>
<keyword evidence="6 9" id="KW-1133">Transmembrane helix</keyword>
<dbReference type="EMBL" id="JABFUD020000019">
    <property type="protein sequence ID" value="KAI5065330.1"/>
    <property type="molecule type" value="Genomic_DNA"/>
</dbReference>
<comment type="caution">
    <text evidence="12">The sequence shown here is derived from an EMBL/GenBank/DDBJ whole genome shotgun (WGS) entry which is preliminary data.</text>
</comment>
<evidence type="ECO:0000256" key="7">
    <source>
        <dbReference type="ARBA" id="ARBA00023065"/>
    </source>
</evidence>
<gene>
    <name evidence="12" type="ORF">GOP47_0020025</name>
</gene>
<keyword evidence="7" id="KW-0406">Ion transport</keyword>
<keyword evidence="2" id="KW-0813">Transport</keyword>
<dbReference type="Pfam" id="PF13499">
    <property type="entry name" value="EF-hand_7"/>
    <property type="match status" value="1"/>
</dbReference>
<dbReference type="GO" id="GO:0006874">
    <property type="term" value="P:intracellular calcium ion homeostasis"/>
    <property type="evidence" value="ECO:0007669"/>
    <property type="project" value="TreeGrafter"/>
</dbReference>
<feature type="transmembrane region" description="Helical" evidence="9">
    <location>
        <begin position="1248"/>
        <end position="1272"/>
    </location>
</feature>
<feature type="transmembrane region" description="Helical" evidence="9">
    <location>
        <begin position="1153"/>
        <end position="1179"/>
    </location>
</feature>
<dbReference type="Pfam" id="PF00078">
    <property type="entry name" value="RVT_1"/>
    <property type="match status" value="1"/>
</dbReference>
<dbReference type="InterPro" id="IPR043502">
    <property type="entry name" value="DNA/RNA_pol_sf"/>
</dbReference>
<dbReference type="Pfam" id="PF01699">
    <property type="entry name" value="Na_Ca_ex"/>
    <property type="match status" value="2"/>
</dbReference>
<dbReference type="CDD" id="cd01650">
    <property type="entry name" value="RT_nLTR_like"/>
    <property type="match status" value="1"/>
</dbReference>
<dbReference type="GO" id="GO:0005774">
    <property type="term" value="C:vacuolar membrane"/>
    <property type="evidence" value="ECO:0007669"/>
    <property type="project" value="UniProtKB-ARBA"/>
</dbReference>
<feature type="transmembrane region" description="Helical" evidence="9">
    <location>
        <begin position="850"/>
        <end position="875"/>
    </location>
</feature>
<keyword evidence="3" id="KW-0050">Antiport</keyword>